<name>A0A0T6LSI2_WENVI</name>
<keyword evidence="2" id="KW-0067">ATP-binding</keyword>
<feature type="compositionally biased region" description="Basic and acidic residues" evidence="4">
    <location>
        <begin position="558"/>
        <end position="575"/>
    </location>
</feature>
<evidence type="ECO:0000259" key="5">
    <source>
        <dbReference type="Pfam" id="PF12705"/>
    </source>
</evidence>
<dbReference type="GO" id="GO:0006281">
    <property type="term" value="P:DNA repair"/>
    <property type="evidence" value="ECO:0007669"/>
    <property type="project" value="UniProtKB-KW"/>
</dbReference>
<keyword evidence="2" id="KW-0547">Nucleotide-binding</keyword>
<protein>
    <recommendedName>
        <fullName evidence="5">PD-(D/E)XK endonuclease-like domain-containing protein</fullName>
    </recommendedName>
</protein>
<dbReference type="eggNOG" id="COG2887">
    <property type="taxonomic scope" value="Bacteria"/>
</dbReference>
<keyword evidence="2" id="KW-0378">Hydrolase</keyword>
<organism evidence="6 7">
    <name type="scientific">Wenjunlia vitaminophila</name>
    <name type="common">Streptomyces vitaminophilus</name>
    <dbReference type="NCBI Taxonomy" id="76728"/>
    <lineage>
        <taxon>Bacteria</taxon>
        <taxon>Bacillati</taxon>
        <taxon>Actinomycetota</taxon>
        <taxon>Actinomycetes</taxon>
        <taxon>Kitasatosporales</taxon>
        <taxon>Streptomycetaceae</taxon>
        <taxon>Wenjunlia</taxon>
    </lineage>
</organism>
<evidence type="ECO:0000256" key="2">
    <source>
        <dbReference type="ARBA" id="ARBA00022806"/>
    </source>
</evidence>
<dbReference type="GO" id="GO:0004386">
    <property type="term" value="F:helicase activity"/>
    <property type="evidence" value="ECO:0007669"/>
    <property type="project" value="UniProtKB-KW"/>
</dbReference>
<dbReference type="OrthoDB" id="3588062at2"/>
<evidence type="ECO:0000256" key="3">
    <source>
        <dbReference type="ARBA" id="ARBA00023204"/>
    </source>
</evidence>
<keyword evidence="7" id="KW-1185">Reference proteome</keyword>
<feature type="domain" description="PD-(D/E)XK endonuclease-like" evidence="5">
    <location>
        <begin position="304"/>
        <end position="546"/>
    </location>
</feature>
<dbReference type="Proteomes" id="UP000050867">
    <property type="component" value="Unassembled WGS sequence"/>
</dbReference>
<dbReference type="STRING" id="76728.AQ490_22115"/>
<evidence type="ECO:0000256" key="1">
    <source>
        <dbReference type="ARBA" id="ARBA00022763"/>
    </source>
</evidence>
<dbReference type="InterPro" id="IPR038726">
    <property type="entry name" value="PDDEXK_AddAB-type"/>
</dbReference>
<dbReference type="Pfam" id="PF12705">
    <property type="entry name" value="PDDEXK_1"/>
    <property type="match status" value="1"/>
</dbReference>
<keyword evidence="1" id="KW-0227">DNA damage</keyword>
<comment type="caution">
    <text evidence="6">The sequence shown here is derived from an EMBL/GenBank/DDBJ whole genome shotgun (WGS) entry which is preliminary data.</text>
</comment>
<dbReference type="EMBL" id="LLZU01000016">
    <property type="protein sequence ID" value="KRV49083.1"/>
    <property type="molecule type" value="Genomic_DNA"/>
</dbReference>
<feature type="region of interest" description="Disordered" evidence="4">
    <location>
        <begin position="198"/>
        <end position="218"/>
    </location>
</feature>
<evidence type="ECO:0000256" key="4">
    <source>
        <dbReference type="SAM" id="MobiDB-lite"/>
    </source>
</evidence>
<gene>
    <name evidence="6" type="ORF">AQ490_22115</name>
</gene>
<dbReference type="AlphaFoldDB" id="A0A0T6LSI2"/>
<keyword evidence="3" id="KW-0234">DNA repair</keyword>
<proteinExistence type="predicted"/>
<evidence type="ECO:0000313" key="6">
    <source>
        <dbReference type="EMBL" id="KRV49083.1"/>
    </source>
</evidence>
<evidence type="ECO:0000313" key="7">
    <source>
        <dbReference type="Proteomes" id="UP000050867"/>
    </source>
</evidence>
<keyword evidence="2" id="KW-0347">Helicase</keyword>
<sequence>MHADVVGSSWFISVKPGTVREEPGACPTHRGAAIRPLVPAPRPGFGPLQQFGFGPLCDALDRVEHQGGAVAGVLEELRLRRGDLRGWGVPAHAALVRWTTEMVPRFLAARAAEQRTAAEAGLPPSDPIPWPWVVRTARTDVPDARGARQYEHTVWGRAYASADGTLRDLWLPSFGQAKEGLPEAELAAIAYVLLNGEPEPRRRRGSAPPPSATRTKHPPHRLRVFSFGCADGSWRTLLDWRDEQVQEQFVGHAAPAFHRAATDTGARPGPDCVECKAISRCQTLQRTPRLWHGRPTVPARRRRSLSAWDLRLYAQCPAQYHLTRHLRLTSLQQESDAARRGRAVDAWLNEAHRSRRPRGCRELPGPTSATSWSAGGYRLEGALAQEGAAMLREHQSLCPLDGLGEDEQVLVQHRVTTYVPELDVVVIAVPDLLHTRAGGWVWRETKTSTRPLWEGRSLMAQYPQLALGVLLLAAGAMGAQPRRSWVEFELLNGNDGALEPLDPSQPVVVDEARDVVHELAQPLLDDADYAPRTGRHCHGCQARPWCTAGSAYVVEHPSPPDHADAGPRPEEADDV</sequence>
<feature type="region of interest" description="Disordered" evidence="4">
    <location>
        <begin position="556"/>
        <end position="575"/>
    </location>
</feature>
<reference evidence="6 7" key="1">
    <citation type="submission" date="2015-10" db="EMBL/GenBank/DDBJ databases">
        <title>Draft genome sequence of pyrrolomycin-producing Streptomyces vitaminophilus.</title>
        <authorList>
            <person name="Graham D.E."/>
            <person name="Mahan K.M."/>
            <person name="Klingeman D.M."/>
            <person name="Hettich R.L."/>
            <person name="Parry R.J."/>
        </authorList>
    </citation>
    <scope>NUCLEOTIDE SEQUENCE [LARGE SCALE GENOMIC DNA]</scope>
    <source>
        <strain evidence="6 7">ATCC 31673</strain>
    </source>
</reference>
<accession>A0A0T6LSI2</accession>